<accession>A0AAN7GID4</accession>
<keyword evidence="2" id="KW-0560">Oxidoreductase</keyword>
<comment type="similarity">
    <text evidence="1">Belongs to the short-chain dehydrogenases/reductases (SDR) family.</text>
</comment>
<comment type="caution">
    <text evidence="3">The sequence shown here is derived from an EMBL/GenBank/DDBJ whole genome shotgun (WGS) entry which is preliminary data.</text>
</comment>
<protein>
    <recommendedName>
        <fullName evidence="5">Secoisolariciresinol dehydrogenase</fullName>
    </recommendedName>
</protein>
<dbReference type="Proteomes" id="UP001324115">
    <property type="component" value="Unassembled WGS sequence"/>
</dbReference>
<dbReference type="InterPro" id="IPR020904">
    <property type="entry name" value="Sc_DH/Rdtase_CS"/>
</dbReference>
<dbReference type="FunFam" id="3.40.50.720:FF:000084">
    <property type="entry name" value="Short-chain dehydrogenase reductase"/>
    <property type="match status" value="1"/>
</dbReference>
<evidence type="ECO:0000313" key="4">
    <source>
        <dbReference type="Proteomes" id="UP001324115"/>
    </source>
</evidence>
<dbReference type="Gene3D" id="3.40.50.720">
    <property type="entry name" value="NAD(P)-binding Rossmann-like Domain"/>
    <property type="match status" value="1"/>
</dbReference>
<dbReference type="InterPro" id="IPR045309">
    <property type="entry name" value="ABA2-like"/>
</dbReference>
<dbReference type="Pfam" id="PF13561">
    <property type="entry name" value="adh_short_C2"/>
    <property type="match status" value="1"/>
</dbReference>
<evidence type="ECO:0000313" key="3">
    <source>
        <dbReference type="EMBL" id="KAK4608510.1"/>
    </source>
</evidence>
<dbReference type="NCBIfam" id="NF005559">
    <property type="entry name" value="PRK07231.1"/>
    <property type="match status" value="1"/>
</dbReference>
<reference evidence="3 4" key="1">
    <citation type="journal article" date="2023" name="G3 (Bethesda)">
        <title>A haplotype-resolved chromosome-scale genome for Quercus rubra L. provides insights into the genetics of adaptive traits for red oak species.</title>
        <authorList>
            <person name="Kapoor B."/>
            <person name="Jenkins J."/>
            <person name="Schmutz J."/>
            <person name="Zhebentyayeva T."/>
            <person name="Kuelheim C."/>
            <person name="Coggeshall M."/>
            <person name="Heim C."/>
            <person name="Lasky J.R."/>
            <person name="Leites L."/>
            <person name="Islam-Faridi N."/>
            <person name="Romero-Severson J."/>
            <person name="DeLeo V.L."/>
            <person name="Lucas S.M."/>
            <person name="Lazic D."/>
            <person name="Gailing O."/>
            <person name="Carlson J."/>
            <person name="Staton M."/>
        </authorList>
    </citation>
    <scope>NUCLEOTIDE SEQUENCE [LARGE SCALE GENOMIC DNA]</scope>
    <source>
        <strain evidence="3">Pseudo-F2</strain>
    </source>
</reference>
<dbReference type="InterPro" id="IPR036291">
    <property type="entry name" value="NAD(P)-bd_dom_sf"/>
</dbReference>
<organism evidence="3 4">
    <name type="scientific">Quercus rubra</name>
    <name type="common">Northern red oak</name>
    <name type="synonym">Quercus borealis</name>
    <dbReference type="NCBI Taxonomy" id="3512"/>
    <lineage>
        <taxon>Eukaryota</taxon>
        <taxon>Viridiplantae</taxon>
        <taxon>Streptophyta</taxon>
        <taxon>Embryophyta</taxon>
        <taxon>Tracheophyta</taxon>
        <taxon>Spermatophyta</taxon>
        <taxon>Magnoliopsida</taxon>
        <taxon>eudicotyledons</taxon>
        <taxon>Gunneridae</taxon>
        <taxon>Pentapetalae</taxon>
        <taxon>rosids</taxon>
        <taxon>fabids</taxon>
        <taxon>Fagales</taxon>
        <taxon>Fagaceae</taxon>
        <taxon>Quercus</taxon>
    </lineage>
</organism>
<dbReference type="AlphaFoldDB" id="A0AAN7GID4"/>
<dbReference type="InterPro" id="IPR002347">
    <property type="entry name" value="SDR_fam"/>
</dbReference>
<gene>
    <name evidence="3" type="ORF">RGQ29_002073</name>
</gene>
<dbReference type="PROSITE" id="PS00061">
    <property type="entry name" value="ADH_SHORT"/>
    <property type="match status" value="1"/>
</dbReference>
<dbReference type="PRINTS" id="PR00081">
    <property type="entry name" value="GDHRDH"/>
</dbReference>
<proteinExistence type="inferred from homology"/>
<evidence type="ECO:0000256" key="2">
    <source>
        <dbReference type="ARBA" id="ARBA00023002"/>
    </source>
</evidence>
<sequence length="288" mass="30631">MYLGFIFIFPTHILTPSTMGSFSLLSAAARRLEGKVALITGGSSGIGESTARLFSKHGAKVVIADIQDELGHSVCEELNPQSTSFVHCDVTKETDVENAVNHAVSKYGKLDIMYNNAGMAGVFKPNIFDNTKAEFEQVVSVNLVGAFLGTKHAARVMIPAKKGSIINTASVCSTIGGVASHGYTSSKHGVVGLMRNTAVELGQFGIRVNCVSPYVVATTLAKDFFKLVDDGVYSVYSNLKGEVLQPEDIAEAALYLGSDESKYVSGHNIVIDGGFTIVNTGFCMFAQP</sequence>
<evidence type="ECO:0000256" key="1">
    <source>
        <dbReference type="ARBA" id="ARBA00006484"/>
    </source>
</evidence>
<dbReference type="SUPFAM" id="SSF51735">
    <property type="entry name" value="NAD(P)-binding Rossmann-fold domains"/>
    <property type="match status" value="1"/>
</dbReference>
<dbReference type="PANTHER" id="PTHR43180:SF30">
    <property type="entry name" value="MOMILACTONE A SYNTHASE"/>
    <property type="match status" value="1"/>
</dbReference>
<dbReference type="CDD" id="cd05326">
    <property type="entry name" value="secoisolariciresinol-DH_like_SDR_c"/>
    <property type="match status" value="1"/>
</dbReference>
<dbReference type="PANTHER" id="PTHR43180">
    <property type="entry name" value="3-OXOACYL-(ACYL-CARRIER-PROTEIN) REDUCTASE (AFU_ORTHOLOGUE AFUA_6G11210)"/>
    <property type="match status" value="1"/>
</dbReference>
<dbReference type="PRINTS" id="PR00080">
    <property type="entry name" value="SDRFAMILY"/>
</dbReference>
<dbReference type="EMBL" id="JAXUIC010000001">
    <property type="protein sequence ID" value="KAK4608510.1"/>
    <property type="molecule type" value="Genomic_DNA"/>
</dbReference>
<name>A0AAN7GID4_QUERU</name>
<evidence type="ECO:0008006" key="5">
    <source>
        <dbReference type="Google" id="ProtNLM"/>
    </source>
</evidence>
<keyword evidence="4" id="KW-1185">Reference proteome</keyword>
<dbReference type="GO" id="GO:0016616">
    <property type="term" value="F:oxidoreductase activity, acting on the CH-OH group of donors, NAD or NADP as acceptor"/>
    <property type="evidence" value="ECO:0007669"/>
    <property type="project" value="InterPro"/>
</dbReference>